<dbReference type="AlphaFoldDB" id="T1ETF4"/>
<organism evidence="2 3">
    <name type="scientific">Helobdella robusta</name>
    <name type="common">Californian leech</name>
    <dbReference type="NCBI Taxonomy" id="6412"/>
    <lineage>
        <taxon>Eukaryota</taxon>
        <taxon>Metazoa</taxon>
        <taxon>Spiralia</taxon>
        <taxon>Lophotrochozoa</taxon>
        <taxon>Annelida</taxon>
        <taxon>Clitellata</taxon>
        <taxon>Hirudinea</taxon>
        <taxon>Rhynchobdellida</taxon>
        <taxon>Glossiphoniidae</taxon>
        <taxon>Helobdella</taxon>
    </lineage>
</organism>
<protein>
    <recommendedName>
        <fullName evidence="4">Reverse transcriptase domain-containing protein</fullName>
    </recommendedName>
</protein>
<reference evidence="2" key="3">
    <citation type="submission" date="2015-06" db="UniProtKB">
        <authorList>
            <consortium name="EnsemblMetazoa"/>
        </authorList>
    </citation>
    <scope>IDENTIFICATION</scope>
</reference>
<dbReference type="RefSeq" id="XP_009023251.1">
    <property type="nucleotide sequence ID" value="XM_009025003.1"/>
</dbReference>
<dbReference type="HOGENOM" id="CLU_1290234_0_0_1"/>
<keyword evidence="3" id="KW-1185">Reference proteome</keyword>
<name>T1ETF4_HELRO</name>
<evidence type="ECO:0000313" key="1">
    <source>
        <dbReference type="EMBL" id="ESN99411.1"/>
    </source>
</evidence>
<dbReference type="InParanoid" id="T1ETF4"/>
<reference evidence="1 3" key="2">
    <citation type="journal article" date="2013" name="Nature">
        <title>Insights into bilaterian evolution from three spiralian genomes.</title>
        <authorList>
            <person name="Simakov O."/>
            <person name="Marletaz F."/>
            <person name="Cho S.J."/>
            <person name="Edsinger-Gonzales E."/>
            <person name="Havlak P."/>
            <person name="Hellsten U."/>
            <person name="Kuo D.H."/>
            <person name="Larsson T."/>
            <person name="Lv J."/>
            <person name="Arendt D."/>
            <person name="Savage R."/>
            <person name="Osoegawa K."/>
            <person name="de Jong P."/>
            <person name="Grimwood J."/>
            <person name="Chapman J.A."/>
            <person name="Shapiro H."/>
            <person name="Aerts A."/>
            <person name="Otillar R.P."/>
            <person name="Terry A.Y."/>
            <person name="Boore J.L."/>
            <person name="Grigoriev I.V."/>
            <person name="Lindberg D.R."/>
            <person name="Seaver E.C."/>
            <person name="Weisblat D.A."/>
            <person name="Putnam N.H."/>
            <person name="Rokhsar D.S."/>
        </authorList>
    </citation>
    <scope>NUCLEOTIDE SEQUENCE</scope>
</reference>
<dbReference type="OrthoDB" id="6160583at2759"/>
<dbReference type="EMBL" id="AMQM01001237">
    <property type="status" value="NOT_ANNOTATED_CDS"/>
    <property type="molecule type" value="Genomic_DNA"/>
</dbReference>
<accession>T1ETF4</accession>
<sequence>MIWKLISELNRTRKLNGSIPVSKLKASKQWTSSLINPIPKKGNPQLMTNYREISLMSMAANVFNRILLNRIPNQAVFRAGLGLCVKTAEESAYKVGLEINIEKAVQVKLNDKSASNPSSTQAIVEDFKCSDLESQYSSWHRMLNGRLCCPSPCTTHEIVRKLHWKCVKAVRDLDLRQTSGQTPTVKHSRQEIKHQRLALNCAKFVKNACVKRWF</sequence>
<reference evidence="3" key="1">
    <citation type="submission" date="2012-12" db="EMBL/GenBank/DDBJ databases">
        <authorList>
            <person name="Hellsten U."/>
            <person name="Grimwood J."/>
            <person name="Chapman J.A."/>
            <person name="Shapiro H."/>
            <person name="Aerts A."/>
            <person name="Otillar R.P."/>
            <person name="Terry A.Y."/>
            <person name="Boore J.L."/>
            <person name="Simakov O."/>
            <person name="Marletaz F."/>
            <person name="Cho S.-J."/>
            <person name="Edsinger-Gonzales E."/>
            <person name="Havlak P."/>
            <person name="Kuo D.-H."/>
            <person name="Larsson T."/>
            <person name="Lv J."/>
            <person name="Arendt D."/>
            <person name="Savage R."/>
            <person name="Osoegawa K."/>
            <person name="de Jong P."/>
            <person name="Lindberg D.R."/>
            <person name="Seaver E.C."/>
            <person name="Weisblat D.A."/>
            <person name="Putnam N.H."/>
            <person name="Grigoriev I.V."/>
            <person name="Rokhsar D.S."/>
        </authorList>
    </citation>
    <scope>NUCLEOTIDE SEQUENCE</scope>
</reference>
<dbReference type="GeneID" id="20199854"/>
<evidence type="ECO:0000313" key="3">
    <source>
        <dbReference type="Proteomes" id="UP000015101"/>
    </source>
</evidence>
<dbReference type="EnsemblMetazoa" id="HelroT162958">
    <property type="protein sequence ID" value="HelroP162958"/>
    <property type="gene ID" value="HelroG162958"/>
</dbReference>
<evidence type="ECO:0000313" key="2">
    <source>
        <dbReference type="EnsemblMetazoa" id="HelroP162958"/>
    </source>
</evidence>
<dbReference type="Proteomes" id="UP000015101">
    <property type="component" value="Unassembled WGS sequence"/>
</dbReference>
<gene>
    <name evidence="2" type="primary">20199854</name>
    <name evidence="1" type="ORF">HELRODRAFT_162958</name>
</gene>
<dbReference type="EMBL" id="KB097143">
    <property type="protein sequence ID" value="ESN99411.1"/>
    <property type="molecule type" value="Genomic_DNA"/>
</dbReference>
<dbReference type="CTD" id="20199854"/>
<dbReference type="KEGG" id="hro:HELRODRAFT_162958"/>
<proteinExistence type="predicted"/>
<evidence type="ECO:0008006" key="4">
    <source>
        <dbReference type="Google" id="ProtNLM"/>
    </source>
</evidence>